<name>A0A814JUT7_9BILA</name>
<sequence length="505" mass="58072">MGAISSSSSFTLDNTNQTTNDQIEIPDNKKDYIKRRRISIINEYLLSTSTHGLKSLGLAYNPFHFLFWFLTFLFACGLMLYFIVLCIIEYYHYPTQTIIEIRSETEINFPAITFCNSNPFRYDKINESYNNYLLNTNCSYTNNTVYCMKQFINDLFNSNNQTQIINYGYDINDLLVDCNYNILDCSNKSKYFPFISPSYGNCFTFNAQILSNNSENKLLLAATTTSTGNNNTELTDSSMIYFYGGGTNCLFMSFYINEDLYYPNLYTSKGLTAIIHNNNEIPLIDSKAFYFAPGYTHNLVWSKSISTYLQPPYTSCTNRIGDDMKALYDTYNGVQYSYSQTVCYELCKQTYIYMNCQCVSSLILTIQKLFINNQLIQVNMCSIYPTLTQMICAYSAINNFTNDLTAQSNLCGHCQQECEITTYTSQITSSQDSLADDGLKALIEQTIMKYRELPENWTNNWQTYIDNSYLQLQICPQSEFVHHYKQEPSLSWTDVISSVGGQTAL</sequence>
<reference evidence="13" key="1">
    <citation type="submission" date="2021-02" db="EMBL/GenBank/DDBJ databases">
        <authorList>
            <person name="Nowell W R."/>
        </authorList>
    </citation>
    <scope>NUCLEOTIDE SEQUENCE</scope>
</reference>
<dbReference type="Pfam" id="PF00858">
    <property type="entry name" value="ASC"/>
    <property type="match status" value="1"/>
</dbReference>
<keyword evidence="5 12" id="KW-1133">Transmembrane helix</keyword>
<dbReference type="Proteomes" id="UP000681722">
    <property type="component" value="Unassembled WGS sequence"/>
</dbReference>
<keyword evidence="2 11" id="KW-0813">Transport</keyword>
<evidence type="ECO:0000256" key="6">
    <source>
        <dbReference type="ARBA" id="ARBA00023053"/>
    </source>
</evidence>
<evidence type="ECO:0000256" key="5">
    <source>
        <dbReference type="ARBA" id="ARBA00022989"/>
    </source>
</evidence>
<evidence type="ECO:0000256" key="1">
    <source>
        <dbReference type="ARBA" id="ARBA00004141"/>
    </source>
</evidence>
<evidence type="ECO:0000256" key="3">
    <source>
        <dbReference type="ARBA" id="ARBA00022461"/>
    </source>
</evidence>
<evidence type="ECO:0000256" key="7">
    <source>
        <dbReference type="ARBA" id="ARBA00023065"/>
    </source>
</evidence>
<comment type="subcellular location">
    <subcellularLocation>
        <location evidence="1">Membrane</location>
        <topology evidence="1">Multi-pass membrane protein</topology>
    </subcellularLocation>
</comment>
<proteinExistence type="inferred from homology"/>
<dbReference type="InterPro" id="IPR001873">
    <property type="entry name" value="ENaC"/>
</dbReference>
<dbReference type="GO" id="GO:0005886">
    <property type="term" value="C:plasma membrane"/>
    <property type="evidence" value="ECO:0007669"/>
    <property type="project" value="TreeGrafter"/>
</dbReference>
<dbReference type="Proteomes" id="UP000663829">
    <property type="component" value="Unassembled WGS sequence"/>
</dbReference>
<evidence type="ECO:0000313" key="15">
    <source>
        <dbReference type="Proteomes" id="UP000663829"/>
    </source>
</evidence>
<dbReference type="PRINTS" id="PR01078">
    <property type="entry name" value="AMINACHANNEL"/>
</dbReference>
<dbReference type="AlphaFoldDB" id="A0A814JUT7"/>
<evidence type="ECO:0000256" key="9">
    <source>
        <dbReference type="ARBA" id="ARBA00023201"/>
    </source>
</evidence>
<keyword evidence="15" id="KW-1185">Reference proteome</keyword>
<dbReference type="EMBL" id="CAJNOQ010004058">
    <property type="protein sequence ID" value="CAF1042859.1"/>
    <property type="molecule type" value="Genomic_DNA"/>
</dbReference>
<evidence type="ECO:0000256" key="4">
    <source>
        <dbReference type="ARBA" id="ARBA00022692"/>
    </source>
</evidence>
<evidence type="ECO:0000256" key="11">
    <source>
        <dbReference type="RuleBase" id="RU000679"/>
    </source>
</evidence>
<dbReference type="OrthoDB" id="6021021at2759"/>
<keyword evidence="7 11" id="KW-0406">Ion transport</keyword>
<keyword evidence="10 11" id="KW-0407">Ion channel</keyword>
<keyword evidence="8 12" id="KW-0472">Membrane</keyword>
<evidence type="ECO:0000256" key="8">
    <source>
        <dbReference type="ARBA" id="ARBA00023136"/>
    </source>
</evidence>
<dbReference type="Gene3D" id="2.60.470.10">
    <property type="entry name" value="Acid-sensing ion channels like domains"/>
    <property type="match status" value="1"/>
</dbReference>
<dbReference type="PANTHER" id="PTHR11690">
    <property type="entry name" value="AMILORIDE-SENSITIVE SODIUM CHANNEL-RELATED"/>
    <property type="match status" value="1"/>
</dbReference>
<dbReference type="GO" id="GO:0015280">
    <property type="term" value="F:ligand-gated sodium channel activity"/>
    <property type="evidence" value="ECO:0007669"/>
    <property type="project" value="TreeGrafter"/>
</dbReference>
<keyword evidence="3 11" id="KW-0894">Sodium channel</keyword>
<evidence type="ECO:0000313" key="13">
    <source>
        <dbReference type="EMBL" id="CAF1042859.1"/>
    </source>
</evidence>
<comment type="caution">
    <text evidence="13">The sequence shown here is derived from an EMBL/GenBank/DDBJ whole genome shotgun (WGS) entry which is preliminary data.</text>
</comment>
<evidence type="ECO:0000256" key="2">
    <source>
        <dbReference type="ARBA" id="ARBA00022448"/>
    </source>
</evidence>
<evidence type="ECO:0000256" key="10">
    <source>
        <dbReference type="ARBA" id="ARBA00023303"/>
    </source>
</evidence>
<keyword evidence="6" id="KW-0915">Sodium</keyword>
<evidence type="ECO:0000256" key="12">
    <source>
        <dbReference type="SAM" id="Phobius"/>
    </source>
</evidence>
<gene>
    <name evidence="13" type="ORF">GPM918_LOCUS15871</name>
    <name evidence="14" type="ORF">SRO942_LOCUS15871</name>
</gene>
<keyword evidence="4 11" id="KW-0812">Transmembrane</keyword>
<organism evidence="13 15">
    <name type="scientific">Didymodactylos carnosus</name>
    <dbReference type="NCBI Taxonomy" id="1234261"/>
    <lineage>
        <taxon>Eukaryota</taxon>
        <taxon>Metazoa</taxon>
        <taxon>Spiralia</taxon>
        <taxon>Gnathifera</taxon>
        <taxon>Rotifera</taxon>
        <taxon>Eurotatoria</taxon>
        <taxon>Bdelloidea</taxon>
        <taxon>Philodinida</taxon>
        <taxon>Philodinidae</taxon>
        <taxon>Didymodactylos</taxon>
    </lineage>
</organism>
<protein>
    <submittedName>
        <fullName evidence="13">Uncharacterized protein</fullName>
    </submittedName>
</protein>
<keyword evidence="9 11" id="KW-0739">Sodium transport</keyword>
<comment type="similarity">
    <text evidence="11">Belongs to the amiloride-sensitive sodium channel (TC 1.A.6) family.</text>
</comment>
<dbReference type="EMBL" id="CAJOBC010004058">
    <property type="protein sequence ID" value="CAF3812995.1"/>
    <property type="molecule type" value="Genomic_DNA"/>
</dbReference>
<evidence type="ECO:0000313" key="14">
    <source>
        <dbReference type="EMBL" id="CAF3812995.1"/>
    </source>
</evidence>
<feature type="transmembrane region" description="Helical" evidence="12">
    <location>
        <begin position="65"/>
        <end position="88"/>
    </location>
</feature>
<accession>A0A814JUT7</accession>